<organism evidence="1 2">
    <name type="scientific">Sclerotinia nivalis</name>
    <dbReference type="NCBI Taxonomy" id="352851"/>
    <lineage>
        <taxon>Eukaryota</taxon>
        <taxon>Fungi</taxon>
        <taxon>Dikarya</taxon>
        <taxon>Ascomycota</taxon>
        <taxon>Pezizomycotina</taxon>
        <taxon>Leotiomycetes</taxon>
        <taxon>Helotiales</taxon>
        <taxon>Sclerotiniaceae</taxon>
        <taxon>Sclerotinia</taxon>
    </lineage>
</organism>
<evidence type="ECO:0000313" key="2">
    <source>
        <dbReference type="Proteomes" id="UP001152300"/>
    </source>
</evidence>
<proteinExistence type="predicted"/>
<dbReference type="AlphaFoldDB" id="A0A9X0ADD8"/>
<dbReference type="OrthoDB" id="2094832at2759"/>
<keyword evidence="2" id="KW-1185">Reference proteome</keyword>
<dbReference type="EMBL" id="JAPEIS010000013">
    <property type="protein sequence ID" value="KAJ8060777.1"/>
    <property type="molecule type" value="Genomic_DNA"/>
</dbReference>
<dbReference type="Proteomes" id="UP001152300">
    <property type="component" value="Unassembled WGS sequence"/>
</dbReference>
<name>A0A9X0ADD8_9HELO</name>
<accession>A0A9X0ADD8</accession>
<comment type="caution">
    <text evidence="1">The sequence shown here is derived from an EMBL/GenBank/DDBJ whole genome shotgun (WGS) entry which is preliminary data.</text>
</comment>
<protein>
    <submittedName>
        <fullName evidence="1">Uncharacterized protein</fullName>
    </submittedName>
</protein>
<reference evidence="1" key="1">
    <citation type="submission" date="2022-11" db="EMBL/GenBank/DDBJ databases">
        <title>Genome Resource of Sclerotinia nivalis Strain SnTB1, a Plant Pathogen Isolated from American Ginseng.</title>
        <authorList>
            <person name="Fan S."/>
        </authorList>
    </citation>
    <scope>NUCLEOTIDE SEQUENCE</scope>
    <source>
        <strain evidence="1">SnTB1</strain>
    </source>
</reference>
<evidence type="ECO:0000313" key="1">
    <source>
        <dbReference type="EMBL" id="KAJ8060777.1"/>
    </source>
</evidence>
<gene>
    <name evidence="1" type="ORF">OCU04_011080</name>
</gene>
<sequence length="104" mass="11704">MDVGGPSSCGEEFGHSITCRNHSCRVPDRGPAKLQGRTELMKGDSWLHDPESFAKMWDEVAEKTGSKWKTTAGFKTIEEMGWKPEDMPESTGRNILEFTVERVE</sequence>